<dbReference type="EMBL" id="JAFNEN010000090">
    <property type="protein sequence ID" value="KAG8195297.1"/>
    <property type="molecule type" value="Genomic_DNA"/>
</dbReference>
<dbReference type="Pfam" id="PF17171">
    <property type="entry name" value="GST_C_6"/>
    <property type="match status" value="2"/>
</dbReference>
<dbReference type="PANTHER" id="PTHR12289">
    <property type="entry name" value="METAXIN RELATED"/>
    <property type="match status" value="1"/>
</dbReference>
<evidence type="ECO:0000256" key="5">
    <source>
        <dbReference type="ARBA" id="ARBA00022927"/>
    </source>
</evidence>
<dbReference type="AlphaFoldDB" id="A0AAV6VEZ9"/>
<keyword evidence="3" id="KW-0813">Transport</keyword>
<gene>
    <name evidence="10" type="ORF">JTE90_028444</name>
</gene>
<proteinExistence type="inferred from homology"/>
<evidence type="ECO:0000259" key="8">
    <source>
        <dbReference type="Pfam" id="PF10568"/>
    </source>
</evidence>
<dbReference type="PANTHER" id="PTHR12289:SF38">
    <property type="entry name" value="METAXIN-2"/>
    <property type="match status" value="1"/>
</dbReference>
<comment type="caution">
    <text evidence="10">The sequence shown here is derived from an EMBL/GenBank/DDBJ whole genome shotgun (WGS) entry which is preliminary data.</text>
</comment>
<evidence type="ECO:0000256" key="1">
    <source>
        <dbReference type="ARBA" id="ARBA00004294"/>
    </source>
</evidence>
<keyword evidence="11" id="KW-1185">Reference proteome</keyword>
<feature type="domain" description="Mitochondrial outer membrane transport complex Sam37/metaxin N-terminal" evidence="8">
    <location>
        <begin position="43"/>
        <end position="163"/>
    </location>
</feature>
<comment type="subcellular location">
    <subcellularLocation>
        <location evidence="1">Mitochondrion outer membrane</location>
    </subcellularLocation>
</comment>
<evidence type="ECO:0000256" key="2">
    <source>
        <dbReference type="ARBA" id="ARBA00009170"/>
    </source>
</evidence>
<evidence type="ECO:0000256" key="4">
    <source>
        <dbReference type="ARBA" id="ARBA00022787"/>
    </source>
</evidence>
<keyword evidence="6" id="KW-0496">Mitochondrion</keyword>
<sequence>MPSVLLSEFYAAGQSASESWPEDAKLYQPYEVEQILLPDTAACLSVKAFLRMCELAFQVEMRTNADLMSPTGSVPFLRCGNMVVADVEPIIEFLHFKGISLSSHLDNAGKADMKAYMSLVNIVLRNAELYVSWCDNTTLQEVTKPRFTAFLPWPINNVVCWQTKNDVKKRLKAADWHTKSLEDVYEMVDNCCHALSERLGTFKYFFGDKPTELDAVVFGHLFAVLTTPLPDNKLCTIIREYCYEKFYCLFSDYLIFLSLYLSYRPTELDAVVFGHLFAVLTTPLPDNKLCTIIREYQNLVDLCQNIDVNYFQKHAEDSTDIRHMQMQS</sequence>
<comment type="similarity">
    <text evidence="2">Belongs to the metaxin family.</text>
</comment>
<name>A0AAV6VEZ9_9ARAC</name>
<dbReference type="GO" id="GO:0001401">
    <property type="term" value="C:SAM complex"/>
    <property type="evidence" value="ECO:0007669"/>
    <property type="project" value="InterPro"/>
</dbReference>
<keyword evidence="4" id="KW-1000">Mitochondrion outer membrane</keyword>
<dbReference type="SUPFAM" id="SSF47616">
    <property type="entry name" value="GST C-terminal domain-like"/>
    <property type="match status" value="1"/>
</dbReference>
<dbReference type="InterPro" id="IPR033468">
    <property type="entry name" value="Metaxin_GST"/>
</dbReference>
<dbReference type="InterPro" id="IPR036282">
    <property type="entry name" value="Glutathione-S-Trfase_C_sf"/>
</dbReference>
<organism evidence="10 11">
    <name type="scientific">Oedothorax gibbosus</name>
    <dbReference type="NCBI Taxonomy" id="931172"/>
    <lineage>
        <taxon>Eukaryota</taxon>
        <taxon>Metazoa</taxon>
        <taxon>Ecdysozoa</taxon>
        <taxon>Arthropoda</taxon>
        <taxon>Chelicerata</taxon>
        <taxon>Arachnida</taxon>
        <taxon>Araneae</taxon>
        <taxon>Araneomorphae</taxon>
        <taxon>Entelegynae</taxon>
        <taxon>Araneoidea</taxon>
        <taxon>Linyphiidae</taxon>
        <taxon>Erigoninae</taxon>
        <taxon>Oedothorax</taxon>
    </lineage>
</organism>
<evidence type="ECO:0000256" key="3">
    <source>
        <dbReference type="ARBA" id="ARBA00022448"/>
    </source>
</evidence>
<dbReference type="InterPro" id="IPR040079">
    <property type="entry name" value="Glutathione_S-Trfase"/>
</dbReference>
<accession>A0AAV6VEZ9</accession>
<feature type="domain" description="Metaxin glutathione S-transferase" evidence="9">
    <location>
        <begin position="189"/>
        <end position="241"/>
    </location>
</feature>
<dbReference type="GO" id="GO:0015031">
    <property type="term" value="P:protein transport"/>
    <property type="evidence" value="ECO:0007669"/>
    <property type="project" value="UniProtKB-KW"/>
</dbReference>
<dbReference type="InterPro" id="IPR019564">
    <property type="entry name" value="Sam37/metaxin_N"/>
</dbReference>
<dbReference type="Pfam" id="PF10568">
    <property type="entry name" value="Tom37"/>
    <property type="match status" value="1"/>
</dbReference>
<dbReference type="InterPro" id="IPR050931">
    <property type="entry name" value="Mito_Protein_Transport_Metaxin"/>
</dbReference>
<reference evidence="10 11" key="1">
    <citation type="journal article" date="2022" name="Nat. Ecol. Evol.">
        <title>A masculinizing supergene underlies an exaggerated male reproductive morph in a spider.</title>
        <authorList>
            <person name="Hendrickx F."/>
            <person name="De Corte Z."/>
            <person name="Sonet G."/>
            <person name="Van Belleghem S.M."/>
            <person name="Kostlbacher S."/>
            <person name="Vangestel C."/>
        </authorList>
    </citation>
    <scope>NUCLEOTIDE SEQUENCE [LARGE SCALE GENOMIC DNA]</scope>
    <source>
        <strain evidence="10">W744_W776</strain>
    </source>
</reference>
<evidence type="ECO:0000256" key="7">
    <source>
        <dbReference type="ARBA" id="ARBA00023136"/>
    </source>
</evidence>
<evidence type="ECO:0008006" key="12">
    <source>
        <dbReference type="Google" id="ProtNLM"/>
    </source>
</evidence>
<protein>
    <recommendedName>
        <fullName evidence="12">Metaxin-2</fullName>
    </recommendedName>
</protein>
<dbReference type="Proteomes" id="UP000827092">
    <property type="component" value="Unassembled WGS sequence"/>
</dbReference>
<feature type="domain" description="Metaxin glutathione S-transferase" evidence="9">
    <location>
        <begin position="264"/>
        <end position="306"/>
    </location>
</feature>
<dbReference type="GO" id="GO:0007005">
    <property type="term" value="P:mitochondrion organization"/>
    <property type="evidence" value="ECO:0007669"/>
    <property type="project" value="TreeGrafter"/>
</dbReference>
<evidence type="ECO:0000259" key="9">
    <source>
        <dbReference type="Pfam" id="PF17171"/>
    </source>
</evidence>
<evidence type="ECO:0000313" key="10">
    <source>
        <dbReference type="EMBL" id="KAG8195297.1"/>
    </source>
</evidence>
<dbReference type="SFLD" id="SFLDG01180">
    <property type="entry name" value="SUF1"/>
    <property type="match status" value="1"/>
</dbReference>
<evidence type="ECO:0000313" key="11">
    <source>
        <dbReference type="Proteomes" id="UP000827092"/>
    </source>
</evidence>
<keyword evidence="5" id="KW-0653">Protein transport</keyword>
<dbReference type="SFLD" id="SFLDS00019">
    <property type="entry name" value="Glutathione_Transferase_(cytos"/>
    <property type="match status" value="1"/>
</dbReference>
<evidence type="ECO:0000256" key="6">
    <source>
        <dbReference type="ARBA" id="ARBA00023128"/>
    </source>
</evidence>
<keyword evidence="7" id="KW-0472">Membrane</keyword>